<dbReference type="KEGG" id="lsj:LSJ_1745c"/>
<dbReference type="InterPro" id="IPR006379">
    <property type="entry name" value="HAD-SF_hydro_IIB"/>
</dbReference>
<dbReference type="CDD" id="cd07518">
    <property type="entry name" value="HAD_YbiV-Like"/>
    <property type="match status" value="1"/>
</dbReference>
<dbReference type="NCBIfam" id="TIGR01484">
    <property type="entry name" value="HAD-SF-IIB"/>
    <property type="match status" value="1"/>
</dbReference>
<proteinExistence type="predicted"/>
<dbReference type="GO" id="GO:0005829">
    <property type="term" value="C:cytosol"/>
    <property type="evidence" value="ECO:0007669"/>
    <property type="project" value="TreeGrafter"/>
</dbReference>
<sequence length="266" mass="30193">MIPFKAVAIDMDGTFLRDDKSYDKKLFSELLNKMKEKDIHFIVASGNQFERTRLDFTEYWKDMSFVAENGMYLVDDGKDLSYEQLDQNLVEELVDFMAQRPELTPALCGKENAYLEKNSDSKFVKMMKYYLPKHKIVDSFEQLPDDVFFKFTVDVPKEKTLSTVDEINKKFAGRVFATSSGFGNFDLILPHVNKAVGLEKMLTSWNLTLDDLVAFGDGGNDLEMLKAAGLSYAMENGSDEVKKVADKIAPNNNDSGVLKVLADYLM</sequence>
<keyword evidence="1" id="KW-0378">Hydrolase</keyword>
<dbReference type="InterPro" id="IPR036412">
    <property type="entry name" value="HAD-like_sf"/>
</dbReference>
<organism evidence="1 2">
    <name type="scientific">Ligilactobacillus salivarius</name>
    <dbReference type="NCBI Taxonomy" id="1624"/>
    <lineage>
        <taxon>Bacteria</taxon>
        <taxon>Bacillati</taxon>
        <taxon>Bacillota</taxon>
        <taxon>Bacilli</taxon>
        <taxon>Lactobacillales</taxon>
        <taxon>Lactobacillaceae</taxon>
        <taxon>Ligilactobacillus</taxon>
    </lineage>
</organism>
<evidence type="ECO:0000313" key="2">
    <source>
        <dbReference type="Proteomes" id="UP000029488"/>
    </source>
</evidence>
<dbReference type="Gene3D" id="3.30.1240.10">
    <property type="match status" value="1"/>
</dbReference>
<evidence type="ECO:0000313" key="1">
    <source>
        <dbReference type="EMBL" id="AIR11382.1"/>
    </source>
</evidence>
<dbReference type="Pfam" id="PF08282">
    <property type="entry name" value="Hydrolase_3"/>
    <property type="match status" value="1"/>
</dbReference>
<dbReference type="SUPFAM" id="SSF56784">
    <property type="entry name" value="HAD-like"/>
    <property type="match status" value="1"/>
</dbReference>
<dbReference type="Proteomes" id="UP000029488">
    <property type="component" value="Chromosome"/>
</dbReference>
<dbReference type="RefSeq" id="WP_044005535.1">
    <property type="nucleotide sequence ID" value="NZ_CP007646.1"/>
</dbReference>
<protein>
    <submittedName>
        <fullName evidence="1">Hydrolase, HAD superfamily</fullName>
    </submittedName>
</protein>
<dbReference type="NCBIfam" id="TIGR00099">
    <property type="entry name" value="Cof-subfamily"/>
    <property type="match status" value="1"/>
</dbReference>
<dbReference type="PANTHER" id="PTHR10000">
    <property type="entry name" value="PHOSPHOSERINE PHOSPHATASE"/>
    <property type="match status" value="1"/>
</dbReference>
<accession>A0A089RY38</accession>
<dbReference type="Gene3D" id="3.40.50.1000">
    <property type="entry name" value="HAD superfamily/HAD-like"/>
    <property type="match status" value="1"/>
</dbReference>
<dbReference type="PANTHER" id="PTHR10000:SF53">
    <property type="entry name" value="5-AMINO-6-(5-PHOSPHO-D-RIBITYLAMINO)URACIL PHOSPHATASE YBJI-RELATED"/>
    <property type="match status" value="1"/>
</dbReference>
<reference evidence="1 2" key="1">
    <citation type="journal article" date="2014" name="BMC Genomics">
        <title>Unusual genome complexity in Lactobacillus salivarius JCM1046.</title>
        <authorList>
            <person name="Raftis E.J."/>
            <person name="Forde B.M."/>
            <person name="Claesson M.J."/>
            <person name="O'Toole P.W."/>
        </authorList>
    </citation>
    <scope>NUCLEOTIDE SEQUENCE [LARGE SCALE GENOMIC DNA]</scope>
    <source>
        <strain evidence="1 2">JCM1046</strain>
    </source>
</reference>
<dbReference type="SFLD" id="SFLDS00003">
    <property type="entry name" value="Haloacid_Dehalogenase"/>
    <property type="match status" value="1"/>
</dbReference>
<dbReference type="InterPro" id="IPR023214">
    <property type="entry name" value="HAD_sf"/>
</dbReference>
<dbReference type="GO" id="GO:0000287">
    <property type="term" value="F:magnesium ion binding"/>
    <property type="evidence" value="ECO:0007669"/>
    <property type="project" value="TreeGrafter"/>
</dbReference>
<gene>
    <name evidence="1" type="ORF">LSJ_1745c</name>
</gene>
<name>A0A089RY38_9LACO</name>
<dbReference type="GO" id="GO:0016791">
    <property type="term" value="F:phosphatase activity"/>
    <property type="evidence" value="ECO:0007669"/>
    <property type="project" value="UniProtKB-ARBA"/>
</dbReference>
<dbReference type="InterPro" id="IPR000150">
    <property type="entry name" value="Cof"/>
</dbReference>
<dbReference type="AlphaFoldDB" id="A0A089RY38"/>
<dbReference type="PROSITE" id="PS01229">
    <property type="entry name" value="COF_2"/>
    <property type="match status" value="1"/>
</dbReference>
<dbReference type="SFLD" id="SFLDG01144">
    <property type="entry name" value="C2.B.4:_PGP_Like"/>
    <property type="match status" value="1"/>
</dbReference>
<dbReference type="EMBL" id="CP007646">
    <property type="protein sequence ID" value="AIR11382.1"/>
    <property type="molecule type" value="Genomic_DNA"/>
</dbReference>
<dbReference type="SFLD" id="SFLDG01140">
    <property type="entry name" value="C2.B:_Phosphomannomutase_and_P"/>
    <property type="match status" value="1"/>
</dbReference>